<dbReference type="VEuPathDB" id="VectorBase:GPAI000903"/>
<dbReference type="AlphaFoldDB" id="A0A1A9Z1L3"/>
<reference evidence="3" key="1">
    <citation type="submission" date="2014-03" db="EMBL/GenBank/DDBJ databases">
        <authorList>
            <person name="Aksoy S."/>
            <person name="Warren W."/>
            <person name="Wilson R.K."/>
        </authorList>
    </citation>
    <scope>NUCLEOTIDE SEQUENCE [LARGE SCALE GENOMIC DNA]</scope>
    <source>
        <strain evidence="3">IAEA</strain>
    </source>
</reference>
<dbReference type="InterPro" id="IPR000825">
    <property type="entry name" value="SUF_FeS_clus_asmbl_SufBD_core"/>
</dbReference>
<feature type="domain" description="SUF system FeS cluster assembly SufBD core" evidence="1">
    <location>
        <begin position="1"/>
        <end position="114"/>
    </location>
</feature>
<dbReference type="SUPFAM" id="SSF101960">
    <property type="entry name" value="Stabilizer of iron transporter SufD"/>
    <property type="match status" value="1"/>
</dbReference>
<evidence type="ECO:0000259" key="1">
    <source>
        <dbReference type="Pfam" id="PF01458"/>
    </source>
</evidence>
<evidence type="ECO:0000313" key="2">
    <source>
        <dbReference type="EnsemblMetazoa" id="GPAI000903-PA"/>
    </source>
</evidence>
<evidence type="ECO:0000313" key="3">
    <source>
        <dbReference type="Proteomes" id="UP000092445"/>
    </source>
</evidence>
<dbReference type="PANTHER" id="PTHR43575:SF1">
    <property type="entry name" value="PROTEIN ABCI7, CHLOROPLASTIC"/>
    <property type="match status" value="1"/>
</dbReference>
<protein>
    <recommendedName>
        <fullName evidence="1">SUF system FeS cluster assembly SufBD core domain-containing protein</fullName>
    </recommendedName>
</protein>
<proteinExistence type="predicted"/>
<dbReference type="GO" id="GO:0016226">
    <property type="term" value="P:iron-sulfur cluster assembly"/>
    <property type="evidence" value="ECO:0007669"/>
    <property type="project" value="InterPro"/>
</dbReference>
<dbReference type="Pfam" id="PF01458">
    <property type="entry name" value="SUFBD_core"/>
    <property type="match status" value="1"/>
</dbReference>
<dbReference type="PANTHER" id="PTHR43575">
    <property type="entry name" value="PROTEIN ABCI7, CHLOROPLASTIC"/>
    <property type="match status" value="1"/>
</dbReference>
<sequence length="122" mass="14023">YHIANNNITLHQNTKFSSHLFNLGGYFSQQNTRVSLNHEHSNILMNSLSIPSNKQIIDINTHVEHNSRFCMSRQLHKMILSRSSIGNFHGIIKVAKNSIKTDGHMKNDNLLTKELEKAMQKK</sequence>
<reference evidence="2" key="2">
    <citation type="submission" date="2020-05" db="UniProtKB">
        <authorList>
            <consortium name="EnsemblMetazoa"/>
        </authorList>
    </citation>
    <scope>IDENTIFICATION</scope>
    <source>
        <strain evidence="2">IAEA</strain>
    </source>
</reference>
<keyword evidence="3" id="KW-1185">Reference proteome</keyword>
<accession>A0A1A9Z1L3</accession>
<dbReference type="Proteomes" id="UP000092445">
    <property type="component" value="Unassembled WGS sequence"/>
</dbReference>
<dbReference type="InterPro" id="IPR037284">
    <property type="entry name" value="SUF_FeS_clus_asmbl_SufBD_sf"/>
</dbReference>
<name>A0A1A9Z1L3_GLOPL</name>
<dbReference type="InterPro" id="IPR055346">
    <property type="entry name" value="Fe-S_cluster_assembly_SufBD"/>
</dbReference>
<organism evidence="2 3">
    <name type="scientific">Glossina pallidipes</name>
    <name type="common">Tsetse fly</name>
    <dbReference type="NCBI Taxonomy" id="7398"/>
    <lineage>
        <taxon>Eukaryota</taxon>
        <taxon>Metazoa</taxon>
        <taxon>Ecdysozoa</taxon>
        <taxon>Arthropoda</taxon>
        <taxon>Hexapoda</taxon>
        <taxon>Insecta</taxon>
        <taxon>Pterygota</taxon>
        <taxon>Neoptera</taxon>
        <taxon>Endopterygota</taxon>
        <taxon>Diptera</taxon>
        <taxon>Brachycera</taxon>
        <taxon>Muscomorpha</taxon>
        <taxon>Hippoboscoidea</taxon>
        <taxon>Glossinidae</taxon>
        <taxon>Glossina</taxon>
    </lineage>
</organism>
<dbReference type="EnsemblMetazoa" id="GPAI000903-RA">
    <property type="protein sequence ID" value="GPAI000903-PA"/>
    <property type="gene ID" value="GPAI000903"/>
</dbReference>